<name>A0A6M3IJX7_9ZZZZ</name>
<dbReference type="Pfam" id="PF09723">
    <property type="entry name" value="Zn_ribbon_8"/>
    <property type="match status" value="1"/>
</dbReference>
<feature type="domain" description="Putative regulatory protein FmdB zinc ribbon" evidence="1">
    <location>
        <begin position="1"/>
        <end position="41"/>
    </location>
</feature>
<dbReference type="InterPro" id="IPR013429">
    <property type="entry name" value="Regulatory_FmdB_Zinc_ribbon"/>
</dbReference>
<dbReference type="AlphaFoldDB" id="A0A6M3IJX7"/>
<protein>
    <recommendedName>
        <fullName evidence="1">Putative regulatory protein FmdB zinc ribbon domain-containing protein</fullName>
    </recommendedName>
</protein>
<dbReference type="NCBIfam" id="TIGR02605">
    <property type="entry name" value="CxxC_CxxC_SSSS"/>
    <property type="match status" value="1"/>
</dbReference>
<proteinExistence type="predicted"/>
<organism evidence="2">
    <name type="scientific">viral metagenome</name>
    <dbReference type="NCBI Taxonomy" id="1070528"/>
    <lineage>
        <taxon>unclassified sequences</taxon>
        <taxon>metagenomes</taxon>
        <taxon>organismal metagenomes</taxon>
    </lineage>
</organism>
<evidence type="ECO:0000259" key="1">
    <source>
        <dbReference type="SMART" id="SM00834"/>
    </source>
</evidence>
<gene>
    <name evidence="2" type="ORF">MM415B01580_0005</name>
</gene>
<reference evidence="2" key="1">
    <citation type="submission" date="2020-03" db="EMBL/GenBank/DDBJ databases">
        <title>The deep terrestrial virosphere.</title>
        <authorList>
            <person name="Holmfeldt K."/>
            <person name="Nilsson E."/>
            <person name="Simone D."/>
            <person name="Lopez-Fernandez M."/>
            <person name="Wu X."/>
            <person name="de Brujin I."/>
            <person name="Lundin D."/>
            <person name="Andersson A."/>
            <person name="Bertilsson S."/>
            <person name="Dopson M."/>
        </authorList>
    </citation>
    <scope>NUCLEOTIDE SEQUENCE</scope>
    <source>
        <strain evidence="2">MM415B01580</strain>
    </source>
</reference>
<evidence type="ECO:0000313" key="2">
    <source>
        <dbReference type="EMBL" id="QJA57684.1"/>
    </source>
</evidence>
<dbReference type="EMBL" id="MT141287">
    <property type="protein sequence ID" value="QJA57684.1"/>
    <property type="molecule type" value="Genomic_DNA"/>
</dbReference>
<sequence length="88" mass="10229">MPIYDYHCQACGKEEERLVNVDARNLQSCHGCGARLTKKLSRFQFKFMGNFHHTSNIASDGEGFKSVSYNPQEAAYRNRYNLHREDKL</sequence>
<dbReference type="SMART" id="SM00834">
    <property type="entry name" value="CxxC_CXXC_SSSS"/>
    <property type="match status" value="1"/>
</dbReference>
<accession>A0A6M3IJX7</accession>